<feature type="compositionally biased region" description="Basic residues" evidence="1">
    <location>
        <begin position="249"/>
        <end position="265"/>
    </location>
</feature>
<evidence type="ECO:0000313" key="3">
    <source>
        <dbReference type="Proteomes" id="UP001642484"/>
    </source>
</evidence>
<evidence type="ECO:0008006" key="4">
    <source>
        <dbReference type="Google" id="ProtNLM"/>
    </source>
</evidence>
<reference evidence="2 3" key="1">
    <citation type="submission" date="2024-02" db="EMBL/GenBank/DDBJ databases">
        <authorList>
            <person name="Chen Y."/>
            <person name="Shah S."/>
            <person name="Dougan E. K."/>
            <person name="Thang M."/>
            <person name="Chan C."/>
        </authorList>
    </citation>
    <scope>NUCLEOTIDE SEQUENCE [LARGE SCALE GENOMIC DNA]</scope>
</reference>
<organism evidence="2 3">
    <name type="scientific">Durusdinium trenchii</name>
    <dbReference type="NCBI Taxonomy" id="1381693"/>
    <lineage>
        <taxon>Eukaryota</taxon>
        <taxon>Sar</taxon>
        <taxon>Alveolata</taxon>
        <taxon>Dinophyceae</taxon>
        <taxon>Suessiales</taxon>
        <taxon>Symbiodiniaceae</taxon>
        <taxon>Durusdinium</taxon>
    </lineage>
</organism>
<evidence type="ECO:0000256" key="1">
    <source>
        <dbReference type="SAM" id="MobiDB-lite"/>
    </source>
</evidence>
<dbReference type="Proteomes" id="UP001642484">
    <property type="component" value="Unassembled WGS sequence"/>
</dbReference>
<proteinExistence type="predicted"/>
<keyword evidence="3" id="KW-1185">Reference proteome</keyword>
<protein>
    <recommendedName>
        <fullName evidence="4">RRM domain-containing protein</fullName>
    </recommendedName>
</protein>
<feature type="region of interest" description="Disordered" evidence="1">
    <location>
        <begin position="187"/>
        <end position="277"/>
    </location>
</feature>
<evidence type="ECO:0000313" key="2">
    <source>
        <dbReference type="EMBL" id="CAK9092894.1"/>
    </source>
</evidence>
<sequence length="423" mass="47197">MLRNESMSDGSTACQAEHAAITTLALRGLSRTYTVETILQILDSATAFRKTFDFLYLPKRGGQPHAGLAIVNFVDEDSCRQCLERLLKMREEGLLKGIKSIGQSYIQGFSRNLAYYAVLATDRRATDSPMIFERGELVADLLPVMQRCVTPQLLQWARQQAEALYDTKADGDLLQLMQLGGRACSPHELAGGTRTPDAAVPARRERPARAVPIPQPDGQRLGPRGQRTEVPRSRTTKLEELEERGKASVGRRKPRTSACERRRHGAAGARPSVEQNPHYVAPNESARAERDAEGNVTLYAWARMLPTPLTCEGESCVLQRSHREAPPSLWPTEVVLPLRSQMQVLSAWYGHPSDPGRRLDVSERVKALLEGHEHLGSGLGNLLRESLHRDRKLCLPASTQFWGQDPAPFVWKKLEVKLRPPVR</sequence>
<comment type="caution">
    <text evidence="2">The sequence shown here is derived from an EMBL/GenBank/DDBJ whole genome shotgun (WGS) entry which is preliminary data.</text>
</comment>
<gene>
    <name evidence="2" type="ORF">CCMP2556_LOCUS44435</name>
</gene>
<dbReference type="EMBL" id="CAXAMN010025139">
    <property type="protein sequence ID" value="CAK9092894.1"/>
    <property type="molecule type" value="Genomic_DNA"/>
</dbReference>
<name>A0ABP0QX64_9DINO</name>
<feature type="compositionally biased region" description="Basic and acidic residues" evidence="1">
    <location>
        <begin position="226"/>
        <end position="246"/>
    </location>
</feature>
<accession>A0ABP0QX64</accession>